<dbReference type="AlphaFoldDB" id="C7MF75"/>
<evidence type="ECO:0000256" key="1">
    <source>
        <dbReference type="SAM" id="Phobius"/>
    </source>
</evidence>
<proteinExistence type="predicted"/>
<feature type="transmembrane region" description="Helical" evidence="1">
    <location>
        <begin position="40"/>
        <end position="58"/>
    </location>
</feature>
<keyword evidence="3" id="KW-1185">Reference proteome</keyword>
<organism evidence="2 3">
    <name type="scientific">Brachybacterium faecium (strain ATCC 43885 / DSM 4810 / JCM 11609 / LMG 19847 / NBRC 14762 / NCIMB 9860 / 6-10)</name>
    <dbReference type="NCBI Taxonomy" id="446465"/>
    <lineage>
        <taxon>Bacteria</taxon>
        <taxon>Bacillati</taxon>
        <taxon>Actinomycetota</taxon>
        <taxon>Actinomycetes</taxon>
        <taxon>Micrococcales</taxon>
        <taxon>Dermabacteraceae</taxon>
        <taxon>Brachybacterium</taxon>
    </lineage>
</organism>
<dbReference type="EMBL" id="CP001643">
    <property type="protein sequence ID" value="ACU83975.1"/>
    <property type="molecule type" value="Genomic_DNA"/>
</dbReference>
<keyword evidence="1" id="KW-0812">Transmembrane</keyword>
<dbReference type="Proteomes" id="UP000001919">
    <property type="component" value="Chromosome"/>
</dbReference>
<dbReference type="HOGENOM" id="CLU_2932197_0_0_11"/>
<reference evidence="2 3" key="1">
    <citation type="journal article" date="2009" name="Stand. Genomic Sci.">
        <title>Complete genome sequence of Brachybacterium faecium type strain (Schefferle 6-10).</title>
        <authorList>
            <person name="Lapidus A."/>
            <person name="Pukall R."/>
            <person name="Labuttii K."/>
            <person name="Copeland A."/>
            <person name="Del Rio T.G."/>
            <person name="Nolan M."/>
            <person name="Chen F."/>
            <person name="Lucas S."/>
            <person name="Tice H."/>
            <person name="Cheng J.F."/>
            <person name="Bruce D."/>
            <person name="Goodwin L."/>
            <person name="Pitluck S."/>
            <person name="Rohde M."/>
            <person name="Goker M."/>
            <person name="Pati A."/>
            <person name="Ivanova N."/>
            <person name="Mavrommatis K."/>
            <person name="Chen A."/>
            <person name="Palaniappan K."/>
            <person name="D'haeseleer P."/>
            <person name="Chain P."/>
            <person name="Bristow J."/>
            <person name="Eisen J.A."/>
            <person name="Markowitz V."/>
            <person name="Hugenholtz P."/>
            <person name="Kyrpides N.C."/>
            <person name="Klenk H.P."/>
        </authorList>
    </citation>
    <scope>NUCLEOTIDE SEQUENCE [LARGE SCALE GENOMIC DNA]</scope>
    <source>
        <strain evidence="3">ATCC 43885 / DSM 4810 / JCM 11609 / LMG 19847 / NBRC 14762 / NCIMB 9860 / 6-10</strain>
    </source>
</reference>
<keyword evidence="1" id="KW-1133">Transmembrane helix</keyword>
<evidence type="ECO:0000313" key="2">
    <source>
        <dbReference type="EMBL" id="ACU83975.1"/>
    </source>
</evidence>
<accession>C7MF75</accession>
<protein>
    <submittedName>
        <fullName evidence="2">Uncharacterized protein</fullName>
    </submittedName>
</protein>
<name>C7MF75_BRAFD</name>
<evidence type="ECO:0000313" key="3">
    <source>
        <dbReference type="Proteomes" id="UP000001919"/>
    </source>
</evidence>
<dbReference type="PATRIC" id="fig|446465.5.peg.91"/>
<keyword evidence="1" id="KW-0472">Membrane</keyword>
<gene>
    <name evidence="2" type="ordered locus">Bfae_00930</name>
</gene>
<dbReference type="OrthoDB" id="4794524at2"/>
<sequence length="60" mass="6372">MDSRHDVTVGHELQAVAETSQIPVVSPTADAGDQRPTWRSILGVSLSLVLTFVAVTLVSL</sequence>
<dbReference type="KEGG" id="bfa:Bfae_00930"/>